<evidence type="ECO:0000313" key="6">
    <source>
        <dbReference type="Proteomes" id="UP000749311"/>
    </source>
</evidence>
<sequence>MINQQADLPSSASSQTAENGRQAATGSSNTTATTDLFDLRGHVALVTGAGSGIGYAIAEGLAAAGARVVINGRNERKAQAAVERIGAGRARRQCFDVTDPTAIGSAFDLLEKEGWPIDIVVNNAGVQRRGPMLELTEDDWHTVIDGDLTSVFLVSREAVRRMLARGCRGKIINVASLASQITRPNVGPYTAAKGGVRLLTQAMTAEWAPLGICVNALAPGHVKTELTASLATNSDFDRWVERRTPLGRWSTPDDLKGPVVFLASAASDYVTGQTLFVDGGTVAVM</sequence>
<dbReference type="EMBL" id="JAAMOZ010000003">
    <property type="protein sequence ID" value="NIH58338.1"/>
    <property type="molecule type" value="Genomic_DNA"/>
</dbReference>
<proteinExistence type="inferred from homology"/>
<feature type="compositionally biased region" description="Polar residues" evidence="3">
    <location>
        <begin position="1"/>
        <end position="19"/>
    </location>
</feature>
<dbReference type="PRINTS" id="PR00080">
    <property type="entry name" value="SDRFAMILY"/>
</dbReference>
<keyword evidence="2 5" id="KW-0560">Oxidoreductase</keyword>
<dbReference type="SMART" id="SM00822">
    <property type="entry name" value="PKS_KR"/>
    <property type="match status" value="1"/>
</dbReference>
<dbReference type="Pfam" id="PF13561">
    <property type="entry name" value="adh_short_C2"/>
    <property type="match status" value="1"/>
</dbReference>
<dbReference type="GO" id="GO:0008874">
    <property type="term" value="F:gluconate 5-dehydrogenase activity"/>
    <property type="evidence" value="ECO:0007669"/>
    <property type="project" value="UniProtKB-EC"/>
</dbReference>
<gene>
    <name evidence="5" type="ORF">FB473_003033</name>
</gene>
<feature type="domain" description="Ketoreductase" evidence="4">
    <location>
        <begin position="42"/>
        <end position="220"/>
    </location>
</feature>
<dbReference type="PRINTS" id="PR00081">
    <property type="entry name" value="GDHRDH"/>
</dbReference>
<protein>
    <submittedName>
        <fullName evidence="5">Gluconate 5-dehydrogenase</fullName>
        <ecNumber evidence="5">1.1.1.69</ecNumber>
    </submittedName>
</protein>
<dbReference type="InterPro" id="IPR002347">
    <property type="entry name" value="SDR_fam"/>
</dbReference>
<evidence type="ECO:0000259" key="4">
    <source>
        <dbReference type="SMART" id="SM00822"/>
    </source>
</evidence>
<evidence type="ECO:0000313" key="5">
    <source>
        <dbReference type="EMBL" id="NIH58338.1"/>
    </source>
</evidence>
<dbReference type="InterPro" id="IPR036291">
    <property type="entry name" value="NAD(P)-bd_dom_sf"/>
</dbReference>
<dbReference type="PANTHER" id="PTHR43669">
    <property type="entry name" value="5-KETO-D-GLUCONATE 5-REDUCTASE"/>
    <property type="match status" value="1"/>
</dbReference>
<dbReference type="Gene3D" id="3.40.50.720">
    <property type="entry name" value="NAD(P)-binding Rossmann-like Domain"/>
    <property type="match status" value="1"/>
</dbReference>
<dbReference type="InterPro" id="IPR057326">
    <property type="entry name" value="KR_dom"/>
</dbReference>
<keyword evidence="6" id="KW-1185">Reference proteome</keyword>
<comment type="caution">
    <text evidence="5">The sequence shown here is derived from an EMBL/GenBank/DDBJ whole genome shotgun (WGS) entry which is preliminary data.</text>
</comment>
<feature type="region of interest" description="Disordered" evidence="3">
    <location>
        <begin position="1"/>
        <end position="30"/>
    </location>
</feature>
<dbReference type="Proteomes" id="UP000749311">
    <property type="component" value="Unassembled WGS sequence"/>
</dbReference>
<comment type="similarity">
    <text evidence="1">Belongs to the short-chain dehydrogenases/reductases (SDR) family.</text>
</comment>
<dbReference type="RefSeq" id="WP_167170536.1">
    <property type="nucleotide sequence ID" value="NZ_BAAAOO010000004.1"/>
</dbReference>
<organism evidence="5 6">
    <name type="scientific">Brooklawnia cerclae</name>
    <dbReference type="NCBI Taxonomy" id="349934"/>
    <lineage>
        <taxon>Bacteria</taxon>
        <taxon>Bacillati</taxon>
        <taxon>Actinomycetota</taxon>
        <taxon>Actinomycetes</taxon>
        <taxon>Propionibacteriales</taxon>
        <taxon>Propionibacteriaceae</taxon>
        <taxon>Brooklawnia</taxon>
    </lineage>
</organism>
<name>A0ABX0SIX3_9ACTN</name>
<evidence type="ECO:0000256" key="2">
    <source>
        <dbReference type="ARBA" id="ARBA00023002"/>
    </source>
</evidence>
<evidence type="ECO:0000256" key="3">
    <source>
        <dbReference type="SAM" id="MobiDB-lite"/>
    </source>
</evidence>
<dbReference type="SUPFAM" id="SSF51735">
    <property type="entry name" value="NAD(P)-binding Rossmann-fold domains"/>
    <property type="match status" value="1"/>
</dbReference>
<dbReference type="EC" id="1.1.1.69" evidence="5"/>
<dbReference type="PANTHER" id="PTHR43669:SF14">
    <property type="entry name" value="OXIDOREDUCTASE"/>
    <property type="match status" value="1"/>
</dbReference>
<evidence type="ECO:0000256" key="1">
    <source>
        <dbReference type="ARBA" id="ARBA00006484"/>
    </source>
</evidence>
<accession>A0ABX0SIX3</accession>
<reference evidence="5 6" key="1">
    <citation type="submission" date="2020-02" db="EMBL/GenBank/DDBJ databases">
        <title>Sequencing the genomes of 1000 actinobacteria strains.</title>
        <authorList>
            <person name="Klenk H.-P."/>
        </authorList>
    </citation>
    <scope>NUCLEOTIDE SEQUENCE [LARGE SCALE GENOMIC DNA]</scope>
    <source>
        <strain evidence="5 6">DSM 19609</strain>
    </source>
</reference>